<name>A0A4Q7NNQ6_9ACTN</name>
<evidence type="ECO:0000313" key="5">
    <source>
        <dbReference type="EMBL" id="RZS86865.1"/>
    </source>
</evidence>
<feature type="domain" description="LamG-like jellyroll fold" evidence="4">
    <location>
        <begin position="157"/>
        <end position="295"/>
    </location>
</feature>
<dbReference type="InterPro" id="IPR006558">
    <property type="entry name" value="LamG-like"/>
</dbReference>
<feature type="domain" description="LamG-like jellyroll fold" evidence="4">
    <location>
        <begin position="377"/>
        <end position="519"/>
    </location>
</feature>
<dbReference type="EMBL" id="SGXD01000003">
    <property type="protein sequence ID" value="RZS86865.1"/>
    <property type="molecule type" value="Genomic_DNA"/>
</dbReference>
<dbReference type="Pfam" id="PF13385">
    <property type="entry name" value="Laminin_G_3"/>
    <property type="match status" value="3"/>
</dbReference>
<dbReference type="Gene3D" id="2.60.120.200">
    <property type="match status" value="3"/>
</dbReference>
<evidence type="ECO:0000256" key="2">
    <source>
        <dbReference type="ARBA" id="ARBA00023157"/>
    </source>
</evidence>
<sequence length="737" mass="75752">MSSAEGRRTRAVLCLLLALLVVPVGVARAAFRGTGTSSSTLTAASSFDDYPTAVGRQSPSLYYRQDEAASASSTSTATSSSGSSSGTYNGRTDGPSLWWKADEASGTTAYDSSGGADPGTVTGATVGATGWSGNAFSFGASSAQVVASARPAVRTDRSFSVSARIMFAGTAGTQTVVSQDGSVNSAFYLGYKAGTGWRFVLTSADTSGATLNQSLLASTAGTSSWYDLVGVYDSTAGTATVYVNGTAGGATSVPALWNATGSLEVGRSLYHGAASDPVNGKVDDIRVYNRALTPSEISAISSSTAYYGRWDFSESAGASSAADTSGNTPTIPLTLASDAGSPPAFGQGGKYGNGLALAAASQQYATSGSTPVVPANTSFTTSAWVLTNTLGSYADAVTQVADTGSYFWLTFDGTYGSYGRWVFGINSTVSTAVTATYAPASSPVNSWTFLTGTYDASTHLMKLYVGSTLVNTASVTLNYVPTTMGGLQVGRGRNAGSPTNYWPGTLDQVHVYNRALTQAEVTTLYNSGGAQGTEPVSSDVIAMAAAQTGALQGAQQGQTGSTAVAYSGTANGYDTTQVTTPSSTFSLECWFKVAPGQGGALIGYTNDKTGMSSSAWNQNLYIDTGGYVEFGVNNGASSLTIIKSDSPEADGAWHHVAATSGPAGMLLYVDGVKQAMTGPAYTTVQNYTGYWRWGGNQLSGWQNSPSNPYLVGSLDEVAVYPVQLTAQQVAWHFHANH</sequence>
<keyword evidence="6" id="KW-1185">Reference proteome</keyword>
<organism evidence="5 6">
    <name type="scientific">Motilibacter rhizosphaerae</name>
    <dbReference type="NCBI Taxonomy" id="598652"/>
    <lineage>
        <taxon>Bacteria</taxon>
        <taxon>Bacillati</taxon>
        <taxon>Actinomycetota</taxon>
        <taxon>Actinomycetes</taxon>
        <taxon>Motilibacterales</taxon>
        <taxon>Motilibacteraceae</taxon>
        <taxon>Motilibacter</taxon>
    </lineage>
</organism>
<dbReference type="GO" id="GO:0030246">
    <property type="term" value="F:carbohydrate binding"/>
    <property type="evidence" value="ECO:0007669"/>
    <property type="project" value="UniProtKB-KW"/>
</dbReference>
<feature type="region of interest" description="Disordered" evidence="3">
    <location>
        <begin position="65"/>
        <end position="97"/>
    </location>
</feature>
<dbReference type="AlphaFoldDB" id="A0A4Q7NNQ6"/>
<keyword evidence="1" id="KW-0732">Signal</keyword>
<evidence type="ECO:0000313" key="6">
    <source>
        <dbReference type="Proteomes" id="UP000293638"/>
    </source>
</evidence>
<dbReference type="SMART" id="SM00560">
    <property type="entry name" value="LamGL"/>
    <property type="match status" value="3"/>
</dbReference>
<gene>
    <name evidence="5" type="ORF">EV189_2281</name>
</gene>
<reference evidence="5 6" key="1">
    <citation type="submission" date="2019-02" db="EMBL/GenBank/DDBJ databases">
        <title>Genomic Encyclopedia of Type Strains, Phase IV (KMG-IV): sequencing the most valuable type-strain genomes for metagenomic binning, comparative biology and taxonomic classification.</title>
        <authorList>
            <person name="Goeker M."/>
        </authorList>
    </citation>
    <scope>NUCLEOTIDE SEQUENCE [LARGE SCALE GENOMIC DNA]</scope>
    <source>
        <strain evidence="5 6">DSM 45622</strain>
    </source>
</reference>
<dbReference type="SUPFAM" id="SSF49899">
    <property type="entry name" value="Concanavalin A-like lectins/glucanases"/>
    <property type="match status" value="3"/>
</dbReference>
<comment type="caution">
    <text evidence="5">The sequence shown here is derived from an EMBL/GenBank/DDBJ whole genome shotgun (WGS) entry which is preliminary data.</text>
</comment>
<dbReference type="Proteomes" id="UP000293638">
    <property type="component" value="Unassembled WGS sequence"/>
</dbReference>
<dbReference type="PANTHER" id="PTHR46943:SF1">
    <property type="entry name" value="PENTRAXIN-RELATED PROTEIN PTX3"/>
    <property type="match status" value="1"/>
</dbReference>
<dbReference type="GO" id="GO:0006955">
    <property type="term" value="P:immune response"/>
    <property type="evidence" value="ECO:0007669"/>
    <property type="project" value="InterPro"/>
</dbReference>
<accession>A0A4Q7NNQ6</accession>
<evidence type="ECO:0000256" key="1">
    <source>
        <dbReference type="ARBA" id="ARBA00022729"/>
    </source>
</evidence>
<dbReference type="InterPro" id="IPR013320">
    <property type="entry name" value="ConA-like_dom_sf"/>
</dbReference>
<feature type="compositionally biased region" description="Low complexity" evidence="3">
    <location>
        <begin position="68"/>
        <end position="87"/>
    </location>
</feature>
<keyword evidence="2" id="KW-1015">Disulfide bond</keyword>
<keyword evidence="5" id="KW-0430">Lectin</keyword>
<evidence type="ECO:0000259" key="4">
    <source>
        <dbReference type="SMART" id="SM00560"/>
    </source>
</evidence>
<dbReference type="PANTHER" id="PTHR46943">
    <property type="entry name" value="PENTRAXIN-RELATED PROTEIN PTX3"/>
    <property type="match status" value="1"/>
</dbReference>
<proteinExistence type="predicted"/>
<evidence type="ECO:0000256" key="3">
    <source>
        <dbReference type="SAM" id="MobiDB-lite"/>
    </source>
</evidence>
<dbReference type="InterPro" id="IPR042837">
    <property type="entry name" value="PTX3"/>
</dbReference>
<feature type="domain" description="LamG-like jellyroll fold" evidence="4">
    <location>
        <begin position="583"/>
        <end position="727"/>
    </location>
</feature>
<dbReference type="RefSeq" id="WP_165400262.1">
    <property type="nucleotide sequence ID" value="NZ_SGXD01000003.1"/>
</dbReference>
<protein>
    <submittedName>
        <fullName evidence="5">Concanavalin A-like lectin/glucanase superfamily protein</fullName>
    </submittedName>
</protein>